<feature type="domain" description="4Fe-4S ferredoxin-type" evidence="8">
    <location>
        <begin position="300"/>
        <end position="331"/>
    </location>
</feature>
<dbReference type="InterPro" id="IPR003741">
    <property type="entry name" value="LUD_dom"/>
</dbReference>
<keyword evidence="2" id="KW-0004">4Fe-4S</keyword>
<dbReference type="Gene3D" id="3.40.50.10420">
    <property type="entry name" value="NagB/RpiA/CoA transferase-like"/>
    <property type="match status" value="1"/>
</dbReference>
<dbReference type="Pfam" id="PF11870">
    <property type="entry name" value="LutB_C"/>
    <property type="match status" value="1"/>
</dbReference>
<dbReference type="Gene3D" id="1.10.1060.10">
    <property type="entry name" value="Alpha-helical ferredoxin"/>
    <property type="match status" value="1"/>
</dbReference>
<keyword evidence="7" id="KW-0411">Iron-sulfur</keyword>
<evidence type="ECO:0000256" key="5">
    <source>
        <dbReference type="ARBA" id="ARBA00022982"/>
    </source>
</evidence>
<dbReference type="InterPro" id="IPR004452">
    <property type="entry name" value="LutB/LldF"/>
</dbReference>
<dbReference type="InterPro" id="IPR009051">
    <property type="entry name" value="Helical_ferredxn"/>
</dbReference>
<dbReference type="PROSITE" id="PS51379">
    <property type="entry name" value="4FE4S_FER_2"/>
    <property type="match status" value="1"/>
</dbReference>
<dbReference type="SUPFAM" id="SSF46548">
    <property type="entry name" value="alpha-helical ferredoxin"/>
    <property type="match status" value="1"/>
</dbReference>
<evidence type="ECO:0000256" key="6">
    <source>
        <dbReference type="ARBA" id="ARBA00023004"/>
    </source>
</evidence>
<dbReference type="SUPFAM" id="SSF100950">
    <property type="entry name" value="NagB/RpiA/CoA transferase-like"/>
    <property type="match status" value="1"/>
</dbReference>
<keyword evidence="4" id="KW-0677">Repeat</keyword>
<keyword evidence="3" id="KW-0479">Metal-binding</keyword>
<proteinExistence type="predicted"/>
<keyword evidence="6" id="KW-0408">Iron</keyword>
<dbReference type="InterPro" id="IPR017900">
    <property type="entry name" value="4Fe4S_Fe_S_CS"/>
</dbReference>
<evidence type="ECO:0000256" key="4">
    <source>
        <dbReference type="ARBA" id="ARBA00022737"/>
    </source>
</evidence>
<dbReference type="GO" id="GO:0051539">
    <property type="term" value="F:4 iron, 4 sulfur cluster binding"/>
    <property type="evidence" value="ECO:0007669"/>
    <property type="project" value="UniProtKB-KW"/>
</dbReference>
<dbReference type="GO" id="GO:0006089">
    <property type="term" value="P:lactate metabolic process"/>
    <property type="evidence" value="ECO:0007669"/>
    <property type="project" value="InterPro"/>
</dbReference>
<dbReference type="KEGG" id="eff:skT53_04810"/>
<dbReference type="PANTHER" id="PTHR47153:SF2">
    <property type="entry name" value="LACTATE UTILIZATION PROTEIN B"/>
    <property type="match status" value="1"/>
</dbReference>
<dbReference type="InterPro" id="IPR024185">
    <property type="entry name" value="FTHF_cligase-like_sf"/>
</dbReference>
<organism evidence="9 10">
    <name type="scientific">Effusibacillus dendaii</name>
    <dbReference type="NCBI Taxonomy" id="2743772"/>
    <lineage>
        <taxon>Bacteria</taxon>
        <taxon>Bacillati</taxon>
        <taxon>Bacillota</taxon>
        <taxon>Bacilli</taxon>
        <taxon>Bacillales</taxon>
        <taxon>Alicyclobacillaceae</taxon>
        <taxon>Effusibacillus</taxon>
    </lineage>
</organism>
<evidence type="ECO:0000256" key="3">
    <source>
        <dbReference type="ARBA" id="ARBA00022723"/>
    </source>
</evidence>
<evidence type="ECO:0000313" key="10">
    <source>
        <dbReference type="Proteomes" id="UP000593802"/>
    </source>
</evidence>
<keyword evidence="10" id="KW-1185">Reference proteome</keyword>
<dbReference type="RefSeq" id="WP_200759616.1">
    <property type="nucleotide sequence ID" value="NZ_AP023366.1"/>
</dbReference>
<sequence length="462" mass="51731">MSMPNQTFRTRVSEGLQDAYRRNVVGKVQDYFRAMRNNIFEELGNVEEWRERAAQIRSHTIENLDAYLEMFSENIQKNGGHVAFAADAAEANRYIQSVAKQHEVKTVVKSKSMVTEEIHLNGALEDIGVEVFETDLGEFIIQLDNDRPSHIVGPAMHKSKQQVAEIFSKKAGETLPADAQELGRFAREYLRDKFFRADMGITGCNFGVAESGSVVIVSNEGNVEMTSSLPRVHVVVMGMERLVPSWEELDVLISLLPRSATGQRTISYATAIHGPKRENDLDGPEEWHVVIVDNGRSKLLGTKYQQALNCIRCGNCSNVCPVYRHIGGHAYGGVYNGPIGAVITPLMENLPEWKELAFASSLCGACTEACPVKIPLHEYLIELRHDVTETSEDTWSERMVAHLFGTATAHPSLYEMGQKAARLPFLSSAAGPMKAWQENRDLPEPAKQTFRDWWRQHKGGER</sequence>
<keyword evidence="5" id="KW-0249">Electron transport</keyword>
<evidence type="ECO:0000256" key="2">
    <source>
        <dbReference type="ARBA" id="ARBA00022485"/>
    </source>
</evidence>
<evidence type="ECO:0000313" key="9">
    <source>
        <dbReference type="EMBL" id="BCJ85496.1"/>
    </source>
</evidence>
<dbReference type="GO" id="GO:0046872">
    <property type="term" value="F:metal ion binding"/>
    <property type="evidence" value="ECO:0007669"/>
    <property type="project" value="UniProtKB-KW"/>
</dbReference>
<accession>A0A7I8D9J5</accession>
<evidence type="ECO:0000256" key="1">
    <source>
        <dbReference type="ARBA" id="ARBA00022448"/>
    </source>
</evidence>
<evidence type="ECO:0000256" key="7">
    <source>
        <dbReference type="ARBA" id="ARBA00023014"/>
    </source>
</evidence>
<dbReference type="Proteomes" id="UP000593802">
    <property type="component" value="Chromosome"/>
</dbReference>
<reference evidence="9 10" key="1">
    <citation type="submission" date="2020-08" db="EMBL/GenBank/DDBJ databases">
        <title>Complete Genome Sequence of Effusibacillus dendaii Strain skT53, Isolated from Farmland soil.</title>
        <authorList>
            <person name="Konishi T."/>
            <person name="Kawasaki H."/>
        </authorList>
    </citation>
    <scope>NUCLEOTIDE SEQUENCE [LARGE SCALE GENOMIC DNA]</scope>
    <source>
        <strain evidence="10">skT53</strain>
    </source>
</reference>
<dbReference type="Pfam" id="PF02589">
    <property type="entry name" value="LUD_dom"/>
    <property type="match status" value="1"/>
</dbReference>
<protein>
    <submittedName>
        <fullName evidence="9">Lactate utilization protein B</fullName>
    </submittedName>
</protein>
<name>A0A7I8D9J5_9BACL</name>
<dbReference type="AlphaFoldDB" id="A0A7I8D9J5"/>
<evidence type="ECO:0000259" key="8">
    <source>
        <dbReference type="PROSITE" id="PS51379"/>
    </source>
</evidence>
<dbReference type="InterPro" id="IPR037171">
    <property type="entry name" value="NagB/RpiA_transferase-like"/>
</dbReference>
<dbReference type="InterPro" id="IPR024569">
    <property type="entry name" value="LutB_C"/>
</dbReference>
<dbReference type="PROSITE" id="PS00198">
    <property type="entry name" value="4FE4S_FER_1"/>
    <property type="match status" value="1"/>
</dbReference>
<dbReference type="NCBIfam" id="TIGR00273">
    <property type="entry name" value="LutB/LldF family L-lactate oxidation iron-sulfur protein"/>
    <property type="match status" value="1"/>
</dbReference>
<gene>
    <name evidence="9" type="primary">lutB</name>
    <name evidence="9" type="ORF">skT53_04810</name>
</gene>
<dbReference type="PANTHER" id="PTHR47153">
    <property type="entry name" value="LACTATE UTILIZATION PROTEIN B"/>
    <property type="match status" value="1"/>
</dbReference>
<dbReference type="InterPro" id="IPR017896">
    <property type="entry name" value="4Fe4S_Fe-S-bd"/>
</dbReference>
<dbReference type="EMBL" id="AP023366">
    <property type="protein sequence ID" value="BCJ85496.1"/>
    <property type="molecule type" value="Genomic_DNA"/>
</dbReference>
<keyword evidence="1" id="KW-0813">Transport</keyword>
<dbReference type="Pfam" id="PF13183">
    <property type="entry name" value="Fer4_8"/>
    <property type="match status" value="1"/>
</dbReference>